<dbReference type="Pfam" id="PF17550">
    <property type="entry name" value="PsaF"/>
    <property type="match status" value="1"/>
</dbReference>
<evidence type="ECO:0000313" key="3">
    <source>
        <dbReference type="Proteomes" id="UP001238370"/>
    </source>
</evidence>
<dbReference type="InterPro" id="IPR035182">
    <property type="entry name" value="PsaF"/>
</dbReference>
<feature type="transmembrane region" description="Helical" evidence="1">
    <location>
        <begin position="12"/>
        <end position="33"/>
    </location>
</feature>
<accession>A0ABY8SGR8</accession>
<keyword evidence="1" id="KW-1133">Transmembrane helix</keyword>
<dbReference type="EMBL" id="CP094302">
    <property type="protein sequence ID" value="WHP84675.1"/>
    <property type="molecule type" value="Genomic_DNA"/>
</dbReference>
<proteinExistence type="predicted"/>
<name>A0ABY8SGR8_9GAMM</name>
<dbReference type="RefSeq" id="WP_144242812.1">
    <property type="nucleotide sequence ID" value="NZ_CP094302.2"/>
</dbReference>
<keyword evidence="3" id="KW-1185">Reference proteome</keyword>
<organism evidence="2 3">
    <name type="scientific">Edwardsiella anguillarum</name>
    <dbReference type="NCBI Taxonomy" id="1821960"/>
    <lineage>
        <taxon>Bacteria</taxon>
        <taxon>Pseudomonadati</taxon>
        <taxon>Pseudomonadota</taxon>
        <taxon>Gammaproteobacteria</taxon>
        <taxon>Enterobacterales</taxon>
        <taxon>Hafniaceae</taxon>
        <taxon>Edwardsiella</taxon>
    </lineage>
</organism>
<evidence type="ECO:0000313" key="2">
    <source>
        <dbReference type="EMBL" id="WHP84675.1"/>
    </source>
</evidence>
<protein>
    <submittedName>
        <fullName evidence="2">PsaF/MyfF family fimbrial adhesin regulatory protein</fullName>
    </submittedName>
</protein>
<keyword evidence="1" id="KW-0812">Transmembrane</keyword>
<keyword evidence="1" id="KW-0472">Membrane</keyword>
<dbReference type="Proteomes" id="UP001238370">
    <property type="component" value="Chromosome"/>
</dbReference>
<sequence length="174" mass="19888">MAKSFGVTMRHAWKVVINFKVVLIVLLISIILLGKGTFNGYFNDTYNESRGVVEHIDLSISNYRFKLAHFVSDENKNLLLAEEEEGVAIKLFNGKYHLLPLHYQKTFSAIKYIASFDELGSIRACLYDFDKKSRRRVLFLDNDRGGIVLNGKSVYPSSLFLEGEGHDNSFFHSK</sequence>
<gene>
    <name evidence="2" type="ORF">MQ095_04255</name>
</gene>
<evidence type="ECO:0000256" key="1">
    <source>
        <dbReference type="SAM" id="Phobius"/>
    </source>
</evidence>
<reference evidence="2 3" key="1">
    <citation type="submission" date="2022-03" db="EMBL/GenBank/DDBJ databases">
        <title>Survey of Intraspecific Variation of Edwardsiella anguillarum Isolates from Non-Anguillid Fish Host Originating from Varied Geographic Locations.</title>
        <authorList>
            <person name="Armwood A.R."/>
            <person name="Woodyard E."/>
            <person name="Waldbieser G.C."/>
            <person name="Camus A.C."/>
            <person name="Divya D."/>
            <person name="Tekedar H."/>
            <person name="Soto E."/>
            <person name="Stein C."/>
            <person name="Ucko M."/>
            <person name="Ware C."/>
            <person name="Griffin M.J."/>
        </authorList>
    </citation>
    <scope>NUCLEOTIDE SEQUENCE [LARGE SCALE GENOMIC DNA]</scope>
    <source>
        <strain evidence="2 3">R18-35-2</strain>
    </source>
</reference>